<organism evidence="7">
    <name type="scientific">Methanothermobacter wolfeii</name>
    <name type="common">Methanobacterium wolfei</name>
    <dbReference type="NCBI Taxonomy" id="145261"/>
    <lineage>
        <taxon>Archaea</taxon>
        <taxon>Methanobacteriati</taxon>
        <taxon>Methanobacteriota</taxon>
        <taxon>Methanomada group</taxon>
        <taxon>Methanobacteria</taxon>
        <taxon>Methanobacteriales</taxon>
        <taxon>Methanobacteriaceae</taxon>
        <taxon>Methanothermobacter</taxon>
    </lineage>
</organism>
<keyword evidence="4 6" id="KW-1133">Transmembrane helix</keyword>
<proteinExistence type="predicted"/>
<dbReference type="InterPro" id="IPR012809">
    <property type="entry name" value="ECF_CbiQ"/>
</dbReference>
<dbReference type="RefSeq" id="WP_261599751.1">
    <property type="nucleotide sequence ID" value="NZ_CP104550.1"/>
</dbReference>
<dbReference type="PANTHER" id="PTHR43723">
    <property type="entry name" value="COBALT TRANSPORT PROTEIN CBIQ"/>
    <property type="match status" value="1"/>
</dbReference>
<evidence type="ECO:0000256" key="5">
    <source>
        <dbReference type="ARBA" id="ARBA00023136"/>
    </source>
</evidence>
<dbReference type="Pfam" id="PF02361">
    <property type="entry name" value="CbiQ"/>
    <property type="match status" value="1"/>
</dbReference>
<reference evidence="7" key="1">
    <citation type="submission" date="2022-09" db="EMBL/GenBank/DDBJ databases">
        <title>Characterization of three MwoI isoschizomers from sequenced genome and metagenomes.</title>
        <authorList>
            <person name="Fomenkov A."/>
            <person name="Xu S.Y."/>
            <person name="Roberts R.J."/>
        </authorList>
    </citation>
    <scope>NUCLEOTIDE SEQUENCE</scope>
    <source>
        <strain evidence="7">DSM 2970</strain>
    </source>
</reference>
<dbReference type="InterPro" id="IPR052770">
    <property type="entry name" value="Cobalt_transport_CbiQ"/>
</dbReference>
<dbReference type="PANTHER" id="PTHR43723:SF1">
    <property type="entry name" value="COBALT TRANSPORT PROTEIN CBIQ"/>
    <property type="match status" value="1"/>
</dbReference>
<evidence type="ECO:0000313" key="7">
    <source>
        <dbReference type="EMBL" id="UXH32255.1"/>
    </source>
</evidence>
<keyword evidence="3 6" id="KW-0812">Transmembrane</keyword>
<dbReference type="GO" id="GO:0043190">
    <property type="term" value="C:ATP-binding cassette (ABC) transporter complex"/>
    <property type="evidence" value="ECO:0007669"/>
    <property type="project" value="InterPro"/>
</dbReference>
<dbReference type="InterPro" id="IPR003339">
    <property type="entry name" value="ABC/ECF_trnsptr_transmembrane"/>
</dbReference>
<evidence type="ECO:0000256" key="2">
    <source>
        <dbReference type="ARBA" id="ARBA00022475"/>
    </source>
</evidence>
<keyword evidence="2" id="KW-1003">Cell membrane</keyword>
<feature type="transmembrane region" description="Helical" evidence="6">
    <location>
        <begin position="232"/>
        <end position="254"/>
    </location>
</feature>
<dbReference type="CDD" id="cd16914">
    <property type="entry name" value="EcfT"/>
    <property type="match status" value="1"/>
</dbReference>
<evidence type="ECO:0000256" key="1">
    <source>
        <dbReference type="ARBA" id="ARBA00004651"/>
    </source>
</evidence>
<comment type="subcellular location">
    <subcellularLocation>
        <location evidence="1">Cell membrane</location>
        <topology evidence="1">Multi-pass membrane protein</topology>
    </subcellularLocation>
</comment>
<name>A0A9E7UMA4_METWO</name>
<dbReference type="Proteomes" id="UP001065373">
    <property type="component" value="Chromosome"/>
</dbReference>
<evidence type="ECO:0000256" key="6">
    <source>
        <dbReference type="SAM" id="Phobius"/>
    </source>
</evidence>
<evidence type="ECO:0000256" key="4">
    <source>
        <dbReference type="ARBA" id="ARBA00022989"/>
    </source>
</evidence>
<protein>
    <submittedName>
        <fullName evidence="7">Cobalt ECF transporter T component CbiQ</fullName>
    </submittedName>
</protein>
<feature type="transmembrane region" description="Helical" evidence="6">
    <location>
        <begin position="108"/>
        <end position="128"/>
    </location>
</feature>
<evidence type="ECO:0000256" key="3">
    <source>
        <dbReference type="ARBA" id="ARBA00022692"/>
    </source>
</evidence>
<feature type="transmembrane region" description="Helical" evidence="6">
    <location>
        <begin position="23"/>
        <end position="56"/>
    </location>
</feature>
<feature type="transmembrane region" description="Helical" evidence="6">
    <location>
        <begin position="63"/>
        <end position="88"/>
    </location>
</feature>
<dbReference type="GO" id="GO:0006824">
    <property type="term" value="P:cobalt ion transport"/>
    <property type="evidence" value="ECO:0007669"/>
    <property type="project" value="InterPro"/>
</dbReference>
<accession>A0A9E7UMA4</accession>
<dbReference type="AlphaFoldDB" id="A0A9E7UMA4"/>
<dbReference type="NCBIfam" id="TIGR02454">
    <property type="entry name" value="ECF_T_CbiQ"/>
    <property type="match status" value="1"/>
</dbReference>
<sequence>MNVSVDYYAHTNGLRNTSPAFKMALALITMIISLASPTPLIPFTVAVLMTLIILLLADIPPAYYLKFAAVPAGFGLLTLILMALFFGVNPVWSLMGIKVYSDGLNTGLLVFSRIMGGFTCLAFLALTTPLNEIFQELERLRVPRAFTEIALLMYRSVFIFLEEASVMYHAQDTRLGYSGIRNSYRSLGLLAGNLFIRSWLRGEALYRSMESRCYQGNLPSMGKQTSTSPGELALLLLFDGLLVLGVILTSRLTIF</sequence>
<gene>
    <name evidence="7" type="primary">cbiQ</name>
    <name evidence="7" type="ORF">N5910_02905</name>
</gene>
<dbReference type="EMBL" id="CP104550">
    <property type="protein sequence ID" value="UXH32255.1"/>
    <property type="molecule type" value="Genomic_DNA"/>
</dbReference>
<keyword evidence="5 6" id="KW-0472">Membrane</keyword>
<dbReference type="GeneID" id="75106167"/>